<feature type="binding site" evidence="6">
    <location>
        <position position="10"/>
    </location>
    <ligand>
        <name>Mg(2+)</name>
        <dbReference type="ChEBI" id="CHEBI:18420"/>
    </ligand>
</feature>
<dbReference type="CDD" id="cd09873">
    <property type="entry name" value="PIN_Pae0151-like"/>
    <property type="match status" value="1"/>
</dbReference>
<evidence type="ECO:0000256" key="5">
    <source>
        <dbReference type="ARBA" id="ARBA00022842"/>
    </source>
</evidence>
<keyword evidence="3 6" id="KW-0479">Metal-binding</keyword>
<protein>
    <recommendedName>
        <fullName evidence="6">Ribonuclease VapC</fullName>
        <shortName evidence="6">RNase VapC</shortName>
        <ecNumber evidence="6">3.1.-.-</ecNumber>
    </recommendedName>
    <alternativeName>
        <fullName evidence="6">Toxin VapC</fullName>
    </alternativeName>
</protein>
<accession>A0A511JDW9</accession>
<dbReference type="Pfam" id="PF01850">
    <property type="entry name" value="PIN"/>
    <property type="match status" value="1"/>
</dbReference>
<evidence type="ECO:0000259" key="7">
    <source>
        <dbReference type="Pfam" id="PF01850"/>
    </source>
</evidence>
<dbReference type="InterPro" id="IPR044153">
    <property type="entry name" value="PIN_Pae0151-like"/>
</dbReference>
<dbReference type="InterPro" id="IPR029060">
    <property type="entry name" value="PIN-like_dom_sf"/>
</dbReference>
<dbReference type="EMBL" id="BJWG01000013">
    <property type="protein sequence ID" value="GEL95979.1"/>
    <property type="molecule type" value="Genomic_DNA"/>
</dbReference>
<dbReference type="HAMAP" id="MF_00265">
    <property type="entry name" value="VapC_Nob1"/>
    <property type="match status" value="1"/>
</dbReference>
<dbReference type="EC" id="3.1.-.-" evidence="6"/>
<dbReference type="AlphaFoldDB" id="A0A511JDW9"/>
<evidence type="ECO:0000256" key="6">
    <source>
        <dbReference type="HAMAP-Rule" id="MF_00265"/>
    </source>
</evidence>
<keyword evidence="9" id="KW-1185">Reference proteome</keyword>
<comment type="cofactor">
    <cofactor evidence="6">
        <name>Mg(2+)</name>
        <dbReference type="ChEBI" id="CHEBI:18420"/>
    </cofactor>
</comment>
<evidence type="ECO:0000256" key="3">
    <source>
        <dbReference type="ARBA" id="ARBA00022723"/>
    </source>
</evidence>
<sequence length="134" mass="14246">MTARGRLVVDASAFVGLLLDPGPSGARVGELVATAAVHAPALLPFEVANALRRLELSGRLSRTEAALAHEDATRLPIELWPYEVVAHRVRQLTGALTAYDASYVALAELLGARLVTADRRLAAAPDVRCELLVV</sequence>
<dbReference type="SUPFAM" id="SSF88723">
    <property type="entry name" value="PIN domain-like"/>
    <property type="match status" value="1"/>
</dbReference>
<dbReference type="OrthoDB" id="4377304at2"/>
<comment type="function">
    <text evidence="6">Toxic component of a toxin-antitoxin (TA) system. An RNase.</text>
</comment>
<keyword evidence="1 6" id="KW-1277">Toxin-antitoxin system</keyword>
<dbReference type="InterPro" id="IPR002716">
    <property type="entry name" value="PIN_dom"/>
</dbReference>
<dbReference type="InterPro" id="IPR022907">
    <property type="entry name" value="VapC_family"/>
</dbReference>
<evidence type="ECO:0000256" key="4">
    <source>
        <dbReference type="ARBA" id="ARBA00022801"/>
    </source>
</evidence>
<feature type="domain" description="PIN" evidence="7">
    <location>
        <begin position="8"/>
        <end position="124"/>
    </location>
</feature>
<evidence type="ECO:0000313" key="8">
    <source>
        <dbReference type="EMBL" id="GEL95979.1"/>
    </source>
</evidence>
<proteinExistence type="inferred from homology"/>
<dbReference type="GO" id="GO:0004540">
    <property type="term" value="F:RNA nuclease activity"/>
    <property type="evidence" value="ECO:0007669"/>
    <property type="project" value="InterPro"/>
</dbReference>
<dbReference type="Gene3D" id="3.40.50.1010">
    <property type="entry name" value="5'-nuclease"/>
    <property type="match status" value="1"/>
</dbReference>
<keyword evidence="6" id="KW-0800">Toxin</keyword>
<keyword evidence="4 6" id="KW-0378">Hydrolase</keyword>
<dbReference type="PANTHER" id="PTHR35901">
    <property type="entry name" value="RIBONUCLEASE VAPC3"/>
    <property type="match status" value="1"/>
</dbReference>
<dbReference type="InterPro" id="IPR051619">
    <property type="entry name" value="TypeII_TA_RNase_PINc/VapC"/>
</dbReference>
<dbReference type="GO" id="GO:0000287">
    <property type="term" value="F:magnesium ion binding"/>
    <property type="evidence" value="ECO:0007669"/>
    <property type="project" value="UniProtKB-UniRule"/>
</dbReference>
<keyword evidence="2 6" id="KW-0540">Nuclease</keyword>
<evidence type="ECO:0000313" key="9">
    <source>
        <dbReference type="Proteomes" id="UP000321720"/>
    </source>
</evidence>
<feature type="binding site" evidence="6">
    <location>
        <position position="100"/>
    </location>
    <ligand>
        <name>Mg(2+)</name>
        <dbReference type="ChEBI" id="CHEBI:18420"/>
    </ligand>
</feature>
<evidence type="ECO:0000256" key="2">
    <source>
        <dbReference type="ARBA" id="ARBA00022722"/>
    </source>
</evidence>
<evidence type="ECO:0000256" key="1">
    <source>
        <dbReference type="ARBA" id="ARBA00022649"/>
    </source>
</evidence>
<dbReference type="GO" id="GO:0016787">
    <property type="term" value="F:hydrolase activity"/>
    <property type="evidence" value="ECO:0007669"/>
    <property type="project" value="UniProtKB-KW"/>
</dbReference>
<dbReference type="RefSeq" id="WP_146843614.1">
    <property type="nucleotide sequence ID" value="NZ_BJWG01000013.1"/>
</dbReference>
<name>A0A511JDW9_9CELL</name>
<organism evidence="8 9">
    <name type="scientific">Cellulomonas composti</name>
    <dbReference type="NCBI Taxonomy" id="266130"/>
    <lineage>
        <taxon>Bacteria</taxon>
        <taxon>Bacillati</taxon>
        <taxon>Actinomycetota</taxon>
        <taxon>Actinomycetes</taxon>
        <taxon>Micrococcales</taxon>
        <taxon>Cellulomonadaceae</taxon>
        <taxon>Cellulomonas</taxon>
    </lineage>
</organism>
<dbReference type="PANTHER" id="PTHR35901:SF1">
    <property type="entry name" value="EXONUCLEASE VAPC9"/>
    <property type="match status" value="1"/>
</dbReference>
<dbReference type="Proteomes" id="UP000321720">
    <property type="component" value="Unassembled WGS sequence"/>
</dbReference>
<keyword evidence="5 6" id="KW-0460">Magnesium</keyword>
<gene>
    <name evidence="8" type="primary">vapC9</name>
    <name evidence="6" type="synonym">vapC</name>
    <name evidence="8" type="ORF">CCO02nite_26370</name>
</gene>
<reference evidence="8 9" key="1">
    <citation type="submission" date="2019-07" db="EMBL/GenBank/DDBJ databases">
        <title>Whole genome shotgun sequence of Cellulomonas composti NBRC 100758.</title>
        <authorList>
            <person name="Hosoyama A."/>
            <person name="Uohara A."/>
            <person name="Ohji S."/>
            <person name="Ichikawa N."/>
        </authorList>
    </citation>
    <scope>NUCLEOTIDE SEQUENCE [LARGE SCALE GENOMIC DNA]</scope>
    <source>
        <strain evidence="8 9">NBRC 100758</strain>
    </source>
</reference>
<comment type="caution">
    <text evidence="8">The sequence shown here is derived from an EMBL/GenBank/DDBJ whole genome shotgun (WGS) entry which is preliminary data.</text>
</comment>
<comment type="similarity">
    <text evidence="6">Belongs to the PINc/VapC protein family.</text>
</comment>
<dbReference type="GO" id="GO:0090729">
    <property type="term" value="F:toxin activity"/>
    <property type="evidence" value="ECO:0007669"/>
    <property type="project" value="UniProtKB-KW"/>
</dbReference>